<evidence type="ECO:0000256" key="1">
    <source>
        <dbReference type="ARBA" id="ARBA00004141"/>
    </source>
</evidence>
<dbReference type="AlphaFoldDB" id="A0A1D1UWK9"/>
<dbReference type="PANTHER" id="PTHR11266:SF8">
    <property type="entry name" value="MPV17-LIKE PROTEIN 2"/>
    <property type="match status" value="1"/>
</dbReference>
<accession>A0A1D1UWK9</accession>
<keyword evidence="8" id="KW-1185">Reference proteome</keyword>
<name>A0A1D1UWK9_RAMVA</name>
<reference evidence="7 8" key="1">
    <citation type="journal article" date="2016" name="Nat. Commun.">
        <title>Extremotolerant tardigrade genome and improved radiotolerance of human cultured cells by tardigrade-unique protein.</title>
        <authorList>
            <person name="Hashimoto T."/>
            <person name="Horikawa D.D."/>
            <person name="Saito Y."/>
            <person name="Kuwahara H."/>
            <person name="Kozuka-Hata H."/>
            <person name="Shin-I T."/>
            <person name="Minakuchi Y."/>
            <person name="Ohishi K."/>
            <person name="Motoyama A."/>
            <person name="Aizu T."/>
            <person name="Enomoto A."/>
            <person name="Kondo K."/>
            <person name="Tanaka S."/>
            <person name="Hara Y."/>
            <person name="Koshikawa S."/>
            <person name="Sagara H."/>
            <person name="Miura T."/>
            <person name="Yokobori S."/>
            <person name="Miyagawa K."/>
            <person name="Suzuki Y."/>
            <person name="Kubo T."/>
            <person name="Oyama M."/>
            <person name="Kohara Y."/>
            <person name="Fujiyama A."/>
            <person name="Arakawa K."/>
            <person name="Katayama T."/>
            <person name="Toyoda A."/>
            <person name="Kunieda T."/>
        </authorList>
    </citation>
    <scope>NUCLEOTIDE SEQUENCE [LARGE SCALE GENOMIC DNA]</scope>
    <source>
        <strain evidence="7 8">YOKOZUNA-1</strain>
    </source>
</reference>
<protein>
    <recommendedName>
        <fullName evidence="9">Mpv17-like protein 2</fullName>
    </recommendedName>
</protein>
<comment type="caution">
    <text evidence="7">The sequence shown here is derived from an EMBL/GenBank/DDBJ whole genome shotgun (WGS) entry which is preliminary data.</text>
</comment>
<keyword evidence="5 6" id="KW-0472">Membrane</keyword>
<keyword evidence="4 6" id="KW-1133">Transmembrane helix</keyword>
<gene>
    <name evidence="7" type="primary">RvY_03168-1</name>
    <name evidence="7" type="synonym">RvY_03168.1</name>
    <name evidence="7" type="ORF">RvY_03168</name>
</gene>
<dbReference type="GO" id="GO:0005739">
    <property type="term" value="C:mitochondrion"/>
    <property type="evidence" value="ECO:0007669"/>
    <property type="project" value="TreeGrafter"/>
</dbReference>
<evidence type="ECO:0000313" key="8">
    <source>
        <dbReference type="Proteomes" id="UP000186922"/>
    </source>
</evidence>
<keyword evidence="3 6" id="KW-0812">Transmembrane</keyword>
<evidence type="ECO:0000256" key="2">
    <source>
        <dbReference type="ARBA" id="ARBA00006824"/>
    </source>
</evidence>
<dbReference type="STRING" id="947166.A0A1D1UWK9"/>
<comment type="subcellular location">
    <subcellularLocation>
        <location evidence="1">Membrane</location>
        <topology evidence="1">Multi-pass membrane protein</topology>
    </subcellularLocation>
</comment>
<dbReference type="OrthoDB" id="5345392at2759"/>
<evidence type="ECO:0008006" key="9">
    <source>
        <dbReference type="Google" id="ProtNLM"/>
    </source>
</evidence>
<evidence type="ECO:0000256" key="5">
    <source>
        <dbReference type="ARBA" id="ARBA00023136"/>
    </source>
</evidence>
<sequence length="194" mass="22681">MSRYEKAKSLARRWFLNRKFITNCCISSSMLVAGDVVQQSYEIFVRRQSVYHQHRTFKMGYAGLATGAYSHHLYDYLDKRYPGKDLKTLTKKVFLDNLSAPLNFAIFFGVLAIVERKRLYEFYNELWTKGVDLYVASSVVYAPVQYANFYFLAPQYRVLFVSAVNLVFDTYATFIAHNDRHDAFETELPNNCHL</sequence>
<evidence type="ECO:0000256" key="3">
    <source>
        <dbReference type="ARBA" id="ARBA00022692"/>
    </source>
</evidence>
<evidence type="ECO:0000256" key="4">
    <source>
        <dbReference type="ARBA" id="ARBA00022989"/>
    </source>
</evidence>
<evidence type="ECO:0000313" key="7">
    <source>
        <dbReference type="EMBL" id="GAU90803.1"/>
    </source>
</evidence>
<dbReference type="EMBL" id="BDGG01000001">
    <property type="protein sequence ID" value="GAU90803.1"/>
    <property type="molecule type" value="Genomic_DNA"/>
</dbReference>
<dbReference type="Proteomes" id="UP000186922">
    <property type="component" value="Unassembled WGS sequence"/>
</dbReference>
<feature type="transmembrane region" description="Helical" evidence="6">
    <location>
        <begin position="94"/>
        <end position="114"/>
    </location>
</feature>
<evidence type="ECO:0000256" key="6">
    <source>
        <dbReference type="RuleBase" id="RU363053"/>
    </source>
</evidence>
<dbReference type="Pfam" id="PF04117">
    <property type="entry name" value="Mpv17_PMP22"/>
    <property type="match status" value="1"/>
</dbReference>
<dbReference type="GO" id="GO:0061668">
    <property type="term" value="P:mitochondrial ribosome assembly"/>
    <property type="evidence" value="ECO:0007669"/>
    <property type="project" value="TreeGrafter"/>
</dbReference>
<proteinExistence type="inferred from homology"/>
<dbReference type="GO" id="GO:0016020">
    <property type="term" value="C:membrane"/>
    <property type="evidence" value="ECO:0007669"/>
    <property type="project" value="UniProtKB-SubCell"/>
</dbReference>
<dbReference type="InterPro" id="IPR007248">
    <property type="entry name" value="Mpv17_PMP22"/>
</dbReference>
<comment type="similarity">
    <text evidence="2 6">Belongs to the peroxisomal membrane protein PXMP2/4 family.</text>
</comment>
<dbReference type="PANTHER" id="PTHR11266">
    <property type="entry name" value="PEROXISOMAL MEMBRANE PROTEIN 2, PXMP2 MPV17"/>
    <property type="match status" value="1"/>
</dbReference>
<feature type="transmembrane region" description="Helical" evidence="6">
    <location>
        <begin position="134"/>
        <end position="153"/>
    </location>
</feature>
<organism evidence="7 8">
    <name type="scientific">Ramazzottius varieornatus</name>
    <name type="common">Water bear</name>
    <name type="synonym">Tardigrade</name>
    <dbReference type="NCBI Taxonomy" id="947166"/>
    <lineage>
        <taxon>Eukaryota</taxon>
        <taxon>Metazoa</taxon>
        <taxon>Ecdysozoa</taxon>
        <taxon>Tardigrada</taxon>
        <taxon>Eutardigrada</taxon>
        <taxon>Parachela</taxon>
        <taxon>Hypsibioidea</taxon>
        <taxon>Ramazzottiidae</taxon>
        <taxon>Ramazzottius</taxon>
    </lineage>
</organism>